<evidence type="ECO:0000313" key="2">
    <source>
        <dbReference type="Proteomes" id="UP001066276"/>
    </source>
</evidence>
<name>A0AAV7NHJ2_PLEWA</name>
<proteinExistence type="predicted"/>
<dbReference type="EMBL" id="JANPWB010000012">
    <property type="protein sequence ID" value="KAJ1114047.1"/>
    <property type="molecule type" value="Genomic_DNA"/>
</dbReference>
<gene>
    <name evidence="1" type="ORF">NDU88_002286</name>
</gene>
<organism evidence="1 2">
    <name type="scientific">Pleurodeles waltl</name>
    <name type="common">Iberian ribbed newt</name>
    <dbReference type="NCBI Taxonomy" id="8319"/>
    <lineage>
        <taxon>Eukaryota</taxon>
        <taxon>Metazoa</taxon>
        <taxon>Chordata</taxon>
        <taxon>Craniata</taxon>
        <taxon>Vertebrata</taxon>
        <taxon>Euteleostomi</taxon>
        <taxon>Amphibia</taxon>
        <taxon>Batrachia</taxon>
        <taxon>Caudata</taxon>
        <taxon>Salamandroidea</taxon>
        <taxon>Salamandridae</taxon>
        <taxon>Pleurodelinae</taxon>
        <taxon>Pleurodeles</taxon>
    </lineage>
</organism>
<comment type="caution">
    <text evidence="1">The sequence shown here is derived from an EMBL/GenBank/DDBJ whole genome shotgun (WGS) entry which is preliminary data.</text>
</comment>
<protein>
    <submittedName>
        <fullName evidence="1">Uncharacterized protein</fullName>
    </submittedName>
</protein>
<dbReference type="AlphaFoldDB" id="A0AAV7NHJ2"/>
<evidence type="ECO:0000313" key="1">
    <source>
        <dbReference type="EMBL" id="KAJ1114047.1"/>
    </source>
</evidence>
<reference evidence="1" key="1">
    <citation type="journal article" date="2022" name="bioRxiv">
        <title>Sequencing and chromosome-scale assembly of the giantPleurodeles waltlgenome.</title>
        <authorList>
            <person name="Brown T."/>
            <person name="Elewa A."/>
            <person name="Iarovenko S."/>
            <person name="Subramanian E."/>
            <person name="Araus A.J."/>
            <person name="Petzold A."/>
            <person name="Susuki M."/>
            <person name="Suzuki K.-i.T."/>
            <person name="Hayashi T."/>
            <person name="Toyoda A."/>
            <person name="Oliveira C."/>
            <person name="Osipova E."/>
            <person name="Leigh N.D."/>
            <person name="Simon A."/>
            <person name="Yun M.H."/>
        </authorList>
    </citation>
    <scope>NUCLEOTIDE SEQUENCE</scope>
    <source>
        <strain evidence="1">20211129_DDA</strain>
        <tissue evidence="1">Liver</tissue>
    </source>
</reference>
<accession>A0AAV7NHJ2</accession>
<dbReference type="Proteomes" id="UP001066276">
    <property type="component" value="Chromosome 8"/>
</dbReference>
<sequence length="72" mass="8124">MRERCVRPLVVLETPYDPGPKLTCRSRDELVCVRLLCKAGSGTRGKENRQRGSVQLRLQVRGVLTTLVAKMK</sequence>
<keyword evidence="2" id="KW-1185">Reference proteome</keyword>